<dbReference type="RefSeq" id="WP_136722601.1">
    <property type="nucleotide sequence ID" value="NZ_SUMC01000005.1"/>
</dbReference>
<dbReference type="AlphaFoldDB" id="A0A4V6WJC0"/>
<dbReference type="EMBL" id="SUMC01000005">
    <property type="protein sequence ID" value="TKA12069.1"/>
    <property type="molecule type" value="Genomic_DNA"/>
</dbReference>
<name>A0A4V6WJC0_9ACTN</name>
<dbReference type="Proteomes" id="UP000305778">
    <property type="component" value="Unassembled WGS sequence"/>
</dbReference>
<keyword evidence="2" id="KW-1185">Reference proteome</keyword>
<dbReference type="InterPro" id="IPR027417">
    <property type="entry name" value="P-loop_NTPase"/>
</dbReference>
<sequence length="278" mass="27177">MRRLVAVGSVKGSPGATTLALAVAGHWPTAGGVVRPVVVEADPAGGDVAARFALSDTPGLMALAAAVRRAAAPEVVEECVQVLPGGVPVVAGPAGGQQAAAAVTLFAGSGGVEALRGGAEAAGTVLLDLGRLEEATVALVGAADVLLLVTRGEVEALAHVAARAGDLNAVAAGVELVVVGPSPYPASEIGAALGIGRVHAVPWDPPTAAALAGRAAPKARRGRLSPLARAAGHLGWHLAALTEQPSGVLGRDLAHLAVPAPLPPAAQGARVLEAGEVR</sequence>
<gene>
    <name evidence="1" type="ORF">FCI23_07070</name>
</gene>
<dbReference type="SUPFAM" id="SSF52540">
    <property type="entry name" value="P-loop containing nucleoside triphosphate hydrolases"/>
    <property type="match status" value="1"/>
</dbReference>
<evidence type="ECO:0000313" key="2">
    <source>
        <dbReference type="Proteomes" id="UP000305778"/>
    </source>
</evidence>
<accession>A0A4V6WJC0</accession>
<proteinExistence type="predicted"/>
<evidence type="ECO:0000313" key="1">
    <source>
        <dbReference type="EMBL" id="TKA12069.1"/>
    </source>
</evidence>
<organism evidence="1 2">
    <name type="scientific">Actinacidiphila oryziradicis</name>
    <dbReference type="NCBI Taxonomy" id="2571141"/>
    <lineage>
        <taxon>Bacteria</taxon>
        <taxon>Bacillati</taxon>
        <taxon>Actinomycetota</taxon>
        <taxon>Actinomycetes</taxon>
        <taxon>Kitasatosporales</taxon>
        <taxon>Streptomycetaceae</taxon>
        <taxon>Actinacidiphila</taxon>
    </lineage>
</organism>
<dbReference type="Gene3D" id="3.40.50.300">
    <property type="entry name" value="P-loop containing nucleotide triphosphate hydrolases"/>
    <property type="match status" value="1"/>
</dbReference>
<reference evidence="1 2" key="1">
    <citation type="submission" date="2019-04" db="EMBL/GenBank/DDBJ databases">
        <title>Streptomyces oryziradicis sp. nov., a novel actinomycete isolated from rhizosphere soil of rice (Oryza sativa L.).</title>
        <authorList>
            <person name="Li C."/>
        </authorList>
    </citation>
    <scope>NUCLEOTIDE SEQUENCE [LARGE SCALE GENOMIC DNA]</scope>
    <source>
        <strain evidence="1 2">NEAU-C40</strain>
    </source>
</reference>
<comment type="caution">
    <text evidence="1">The sequence shown here is derived from an EMBL/GenBank/DDBJ whole genome shotgun (WGS) entry which is preliminary data.</text>
</comment>
<protein>
    <recommendedName>
        <fullName evidence="3">MinD-like ATPase involved in chromosome partitioning or flagellar assembly</fullName>
    </recommendedName>
</protein>
<evidence type="ECO:0008006" key="3">
    <source>
        <dbReference type="Google" id="ProtNLM"/>
    </source>
</evidence>
<dbReference type="OrthoDB" id="5243870at2"/>